<name>A0A926VLT4_9CYAN</name>
<reference evidence="1" key="2">
    <citation type="submission" date="2020-08" db="EMBL/GenBank/DDBJ databases">
        <authorList>
            <person name="Chen M."/>
            <person name="Teng W."/>
            <person name="Zhao L."/>
            <person name="Hu C."/>
            <person name="Zhou Y."/>
            <person name="Han B."/>
            <person name="Song L."/>
            <person name="Shu W."/>
        </authorList>
    </citation>
    <scope>NUCLEOTIDE SEQUENCE</scope>
    <source>
        <strain evidence="1">FACHB-1375</strain>
    </source>
</reference>
<dbReference type="Proteomes" id="UP000641646">
    <property type="component" value="Unassembled WGS sequence"/>
</dbReference>
<organism evidence="1 2">
    <name type="scientific">Aerosakkonema funiforme FACHB-1375</name>
    <dbReference type="NCBI Taxonomy" id="2949571"/>
    <lineage>
        <taxon>Bacteria</taxon>
        <taxon>Bacillati</taxon>
        <taxon>Cyanobacteriota</taxon>
        <taxon>Cyanophyceae</taxon>
        <taxon>Oscillatoriophycideae</taxon>
        <taxon>Aerosakkonematales</taxon>
        <taxon>Aerosakkonemataceae</taxon>
        <taxon>Aerosakkonema</taxon>
    </lineage>
</organism>
<dbReference type="RefSeq" id="WP_190474969.1">
    <property type="nucleotide sequence ID" value="NZ_JACJPW010000161.1"/>
</dbReference>
<comment type="caution">
    <text evidence="1">The sequence shown here is derived from an EMBL/GenBank/DDBJ whole genome shotgun (WGS) entry which is preliminary data.</text>
</comment>
<accession>A0A926VLT4</accession>
<gene>
    <name evidence="1" type="ORF">H6G03_34140</name>
</gene>
<reference evidence="1" key="1">
    <citation type="journal article" date="2015" name="ISME J.">
        <title>Draft Genome Sequence of Streptomyces incarnatus NRRL8089, which Produces the Nucleoside Antibiotic Sinefungin.</title>
        <authorList>
            <person name="Oshima K."/>
            <person name="Hattori M."/>
            <person name="Shimizu H."/>
            <person name="Fukuda K."/>
            <person name="Nemoto M."/>
            <person name="Inagaki K."/>
            <person name="Tamura T."/>
        </authorList>
    </citation>
    <scope>NUCLEOTIDE SEQUENCE</scope>
    <source>
        <strain evidence="1">FACHB-1375</strain>
    </source>
</reference>
<evidence type="ECO:0000313" key="1">
    <source>
        <dbReference type="EMBL" id="MBD2186043.1"/>
    </source>
</evidence>
<dbReference type="AlphaFoldDB" id="A0A926VLT4"/>
<dbReference type="EMBL" id="JACJPW010000161">
    <property type="protein sequence ID" value="MBD2186043.1"/>
    <property type="molecule type" value="Genomic_DNA"/>
</dbReference>
<protein>
    <submittedName>
        <fullName evidence="1">Uncharacterized protein</fullName>
    </submittedName>
</protein>
<evidence type="ECO:0000313" key="2">
    <source>
        <dbReference type="Proteomes" id="UP000641646"/>
    </source>
</evidence>
<keyword evidence="2" id="KW-1185">Reference proteome</keyword>
<proteinExistence type="predicted"/>
<sequence length="71" mass="7735">MLQVNLLPTALSELFVQATTSGTLTLADRYGLMAALLDESLGDEERSVIDRLLRAACKGRVKIVEQLSVVM</sequence>